<keyword evidence="8" id="KW-0812">Transmembrane</keyword>
<gene>
    <name evidence="11" type="primary">pdtaS</name>
    <name evidence="11" type="ORF">CAPSK01_000519</name>
</gene>
<keyword evidence="3" id="KW-0597">Phosphoprotein</keyword>
<keyword evidence="6 11" id="KW-0418">Kinase</keyword>
<accession>A0A084Y512</accession>
<dbReference type="SUPFAM" id="SSF55874">
    <property type="entry name" value="ATPase domain of HSP90 chaperone/DNA topoisomerase II/histidine kinase"/>
    <property type="match status" value="1"/>
</dbReference>
<dbReference type="SMART" id="SM00091">
    <property type="entry name" value="PAS"/>
    <property type="match status" value="2"/>
</dbReference>
<dbReference type="NCBIfam" id="TIGR00229">
    <property type="entry name" value="sensory_box"/>
    <property type="match status" value="2"/>
</dbReference>
<dbReference type="SMART" id="SM00387">
    <property type="entry name" value="HATPase_c"/>
    <property type="match status" value="1"/>
</dbReference>
<dbReference type="SUPFAM" id="SSF55785">
    <property type="entry name" value="PYP-like sensor domain (PAS domain)"/>
    <property type="match status" value="2"/>
</dbReference>
<keyword evidence="5" id="KW-0547">Nucleotide-binding</keyword>
<evidence type="ECO:0000256" key="3">
    <source>
        <dbReference type="ARBA" id="ARBA00022553"/>
    </source>
</evidence>
<dbReference type="Pfam" id="PF02518">
    <property type="entry name" value="HATPase_c"/>
    <property type="match status" value="1"/>
</dbReference>
<evidence type="ECO:0000256" key="2">
    <source>
        <dbReference type="ARBA" id="ARBA00012438"/>
    </source>
</evidence>
<feature type="domain" description="PAS" evidence="10">
    <location>
        <begin position="482"/>
        <end position="552"/>
    </location>
</feature>
<dbReference type="GO" id="GO:0006355">
    <property type="term" value="P:regulation of DNA-templated transcription"/>
    <property type="evidence" value="ECO:0007669"/>
    <property type="project" value="InterPro"/>
</dbReference>
<dbReference type="InterPro" id="IPR005467">
    <property type="entry name" value="His_kinase_dom"/>
</dbReference>
<dbReference type="InterPro" id="IPR035965">
    <property type="entry name" value="PAS-like_dom_sf"/>
</dbReference>
<dbReference type="Pfam" id="PF08448">
    <property type="entry name" value="PAS_4"/>
    <property type="match status" value="1"/>
</dbReference>
<keyword evidence="7" id="KW-0067">ATP-binding</keyword>
<organism evidence="11 12">
    <name type="scientific">Candidatus Accumulibacter vicinus</name>
    <dbReference type="NCBI Taxonomy" id="2954382"/>
    <lineage>
        <taxon>Bacteria</taxon>
        <taxon>Pseudomonadati</taxon>
        <taxon>Pseudomonadota</taxon>
        <taxon>Betaproteobacteria</taxon>
        <taxon>Candidatus Accumulibacter</taxon>
    </lineage>
</organism>
<keyword evidence="4 11" id="KW-0808">Transferase</keyword>
<evidence type="ECO:0000256" key="1">
    <source>
        <dbReference type="ARBA" id="ARBA00000085"/>
    </source>
</evidence>
<dbReference type="PANTHER" id="PTHR41523:SF8">
    <property type="entry name" value="ETHYLENE RESPONSE SENSOR PROTEIN"/>
    <property type="match status" value="1"/>
</dbReference>
<evidence type="ECO:0000313" key="11">
    <source>
        <dbReference type="EMBL" id="KFB69806.1"/>
    </source>
</evidence>
<evidence type="ECO:0000256" key="8">
    <source>
        <dbReference type="SAM" id="Phobius"/>
    </source>
</evidence>
<protein>
    <recommendedName>
        <fullName evidence="2">histidine kinase</fullName>
        <ecNumber evidence="2">2.7.13.3</ecNumber>
    </recommendedName>
</protein>
<dbReference type="InterPro" id="IPR036890">
    <property type="entry name" value="HATPase_C_sf"/>
</dbReference>
<feature type="domain" description="Histidine kinase" evidence="9">
    <location>
        <begin position="618"/>
        <end position="812"/>
    </location>
</feature>
<dbReference type="GO" id="GO:0004673">
    <property type="term" value="F:protein histidine kinase activity"/>
    <property type="evidence" value="ECO:0007669"/>
    <property type="project" value="UniProtKB-EC"/>
</dbReference>
<dbReference type="PROSITE" id="PS50109">
    <property type="entry name" value="HIS_KIN"/>
    <property type="match status" value="1"/>
</dbReference>
<dbReference type="InterPro" id="IPR013767">
    <property type="entry name" value="PAS_fold"/>
</dbReference>
<dbReference type="CDD" id="cd00130">
    <property type="entry name" value="PAS"/>
    <property type="match status" value="2"/>
</dbReference>
<keyword evidence="8" id="KW-1133">Transmembrane helix</keyword>
<dbReference type="InterPro" id="IPR003594">
    <property type="entry name" value="HATPase_dom"/>
</dbReference>
<evidence type="ECO:0000256" key="6">
    <source>
        <dbReference type="ARBA" id="ARBA00022777"/>
    </source>
</evidence>
<dbReference type="SMART" id="SM00086">
    <property type="entry name" value="PAC"/>
    <property type="match status" value="2"/>
</dbReference>
<proteinExistence type="predicted"/>
<dbReference type="Gene3D" id="3.30.450.20">
    <property type="entry name" value="PAS domain"/>
    <property type="match status" value="2"/>
</dbReference>
<dbReference type="RefSeq" id="WP_273702924.1">
    <property type="nucleotide sequence ID" value="NZ_JDSS02000007.1"/>
</dbReference>
<dbReference type="PROSITE" id="PS50112">
    <property type="entry name" value="PAS"/>
    <property type="match status" value="2"/>
</dbReference>
<evidence type="ECO:0000256" key="4">
    <source>
        <dbReference type="ARBA" id="ARBA00022679"/>
    </source>
</evidence>
<evidence type="ECO:0000256" key="5">
    <source>
        <dbReference type="ARBA" id="ARBA00022741"/>
    </source>
</evidence>
<evidence type="ECO:0000259" key="9">
    <source>
        <dbReference type="PROSITE" id="PS50109"/>
    </source>
</evidence>
<dbReference type="GO" id="GO:0005524">
    <property type="term" value="F:ATP binding"/>
    <property type="evidence" value="ECO:0007669"/>
    <property type="project" value="UniProtKB-KW"/>
</dbReference>
<dbReference type="EMBL" id="JDSS02000007">
    <property type="protein sequence ID" value="KFB69806.1"/>
    <property type="molecule type" value="Genomic_DNA"/>
</dbReference>
<dbReference type="AlphaFoldDB" id="A0A084Y512"/>
<feature type="domain" description="PAS" evidence="10">
    <location>
        <begin position="354"/>
        <end position="400"/>
    </location>
</feature>
<dbReference type="STRING" id="1457154.CAPSK01_000519"/>
<dbReference type="InterPro" id="IPR011495">
    <property type="entry name" value="Sig_transdc_His_kin_sub2_dim/P"/>
</dbReference>
<dbReference type="InterPro" id="IPR013656">
    <property type="entry name" value="PAS_4"/>
</dbReference>
<dbReference type="InterPro" id="IPR000014">
    <property type="entry name" value="PAS"/>
</dbReference>
<evidence type="ECO:0000313" key="12">
    <source>
        <dbReference type="Proteomes" id="UP000019812"/>
    </source>
</evidence>
<sequence>MQQSDNTVAESAVDRCESKDPLRRRGDCRWLPGLAGRRGHDRVMWRSLLASLLVVAGLAGAFGWFAWQSRADEIRAILARSRIGLDVVDQSIGASLRQDGRLLLAAYQAYADHGQGISAVAHLLRDGFPLIEQARGYAMHTTDGRVLLDSGYLAGLADPVALDEHLRSATREGVLHVSRPMAETSGRRLVMLSRHFAPHAGRPAVTLTLALAIDHFAPVLSSLLETPTMTVGLFHESGDIVLRLPEPERDDRRNLLLTGSHLSRHLAGGDRYSSHHGVTAADGREQISAAKTLSGDGVDYSPRLVLGVTDLSSEALAGWRSETRHAGLAVATLALFSVLLIWLNYGRALRQERSRLFLQAISDSAGVVVVGVDRAGRVQVFNSEARRLSGLAGKDVIGRSYDELRAAVEGLPMLLPAPGTRPAPEIGGDECESSIVCPDGRQRRIAWTLTGATATSGPEAYAIAFGRDITESRVVWQNLRATERKLSLHLQQSMLGVIEWDADFRIVEWNPAAAGIFGYTRDEALGRQVDLIVPPQAMPVIEPVLAQLRDNSGGAHITNENLSKRGEIILCEWFNTSLTDAAGEVVGVMSLVRDVIAEKHAEERVQSALHDREVLLKEIYHRVKNNLQVVASLLSLQGRGIDDPRLSEVLADSVARVKAMALVHEQLYRSGDLARIALGGYLRSLMDSLDQAVMASRRGIMLRVEADDSRVSIDTAVPCGLLVNELVTNAIKHAFPAGAGGTVVTRFSADADGTLTLEVADNGIGIAEDFDFRRSSSLGLRLVDSLTDQLEGQMSLERAGGTRYRLRFREASQTRSDDSHDG</sequence>
<dbReference type="PANTHER" id="PTHR41523">
    <property type="entry name" value="TWO-COMPONENT SYSTEM SENSOR PROTEIN"/>
    <property type="match status" value="1"/>
</dbReference>
<comment type="catalytic activity">
    <reaction evidence="1">
        <text>ATP + protein L-histidine = ADP + protein N-phospho-L-histidine.</text>
        <dbReference type="EC" id="2.7.13.3"/>
    </reaction>
</comment>
<feature type="transmembrane region" description="Helical" evidence="8">
    <location>
        <begin position="47"/>
        <end position="67"/>
    </location>
</feature>
<dbReference type="EC" id="2.7.13.3" evidence="2"/>
<dbReference type="Pfam" id="PF07568">
    <property type="entry name" value="HisKA_2"/>
    <property type="match status" value="1"/>
</dbReference>
<dbReference type="Proteomes" id="UP000019812">
    <property type="component" value="Unassembled WGS sequence"/>
</dbReference>
<name>A0A084Y512_9PROT</name>
<evidence type="ECO:0000259" key="10">
    <source>
        <dbReference type="PROSITE" id="PS50112"/>
    </source>
</evidence>
<dbReference type="InterPro" id="IPR001610">
    <property type="entry name" value="PAC"/>
</dbReference>
<reference evidence="11 12" key="1">
    <citation type="submission" date="2014-07" db="EMBL/GenBank/DDBJ databases">
        <title>Expanding our view of genomic diversity in Candidatus Accumulibacter clades.</title>
        <authorList>
            <person name="Skennerton C.T."/>
            <person name="Barr J.J."/>
            <person name="Slater F.R."/>
            <person name="Bond P.L."/>
            <person name="Tyson G.W."/>
        </authorList>
    </citation>
    <scope>NUCLEOTIDE SEQUENCE [LARGE SCALE GENOMIC DNA]</scope>
    <source>
        <strain evidence="12">SK-01</strain>
    </source>
</reference>
<dbReference type="Gene3D" id="3.30.565.10">
    <property type="entry name" value="Histidine kinase-like ATPase, C-terminal domain"/>
    <property type="match status" value="1"/>
</dbReference>
<comment type="caution">
    <text evidence="11">The sequence shown here is derived from an EMBL/GenBank/DDBJ whole genome shotgun (WGS) entry which is preliminary data.</text>
</comment>
<dbReference type="Pfam" id="PF00989">
    <property type="entry name" value="PAS"/>
    <property type="match status" value="1"/>
</dbReference>
<keyword evidence="8" id="KW-0472">Membrane</keyword>
<evidence type="ECO:0000256" key="7">
    <source>
        <dbReference type="ARBA" id="ARBA00022840"/>
    </source>
</evidence>